<evidence type="ECO:0000313" key="2">
    <source>
        <dbReference type="EMBL" id="ONK64100.1"/>
    </source>
</evidence>
<feature type="region of interest" description="Disordered" evidence="1">
    <location>
        <begin position="141"/>
        <end position="164"/>
    </location>
</feature>
<protein>
    <submittedName>
        <fullName evidence="2">Uncharacterized protein</fullName>
    </submittedName>
</protein>
<evidence type="ECO:0000313" key="3">
    <source>
        <dbReference type="Proteomes" id="UP000243459"/>
    </source>
</evidence>
<dbReference type="EMBL" id="CM007387">
    <property type="protein sequence ID" value="ONK64100.1"/>
    <property type="molecule type" value="Genomic_DNA"/>
</dbReference>
<keyword evidence="3" id="KW-1185">Reference proteome</keyword>
<feature type="region of interest" description="Disordered" evidence="1">
    <location>
        <begin position="1"/>
        <end position="105"/>
    </location>
</feature>
<dbReference type="AlphaFoldDB" id="A0A5P1EJ51"/>
<evidence type="ECO:0000256" key="1">
    <source>
        <dbReference type="SAM" id="MobiDB-lite"/>
    </source>
</evidence>
<sequence length="164" mass="17329">MPPELLGSGGIGGARDIRPDGADPDLLSEALKGGEVQTVAVAESRAHAEEVTSQSPTHEASYKPGKEPAGTSGGVGELTTPSQPPAESSVCESSKKREGNPYWPFRHWVSELEPQVWEKSKAMLMGVSSCPCSPRREFPEGDSFIPEAPLDRESSVLGSATAQI</sequence>
<gene>
    <name evidence="2" type="ORF">A4U43_C07F22080</name>
</gene>
<dbReference type="Proteomes" id="UP000243459">
    <property type="component" value="Chromosome 7"/>
</dbReference>
<organism evidence="2 3">
    <name type="scientific">Asparagus officinalis</name>
    <name type="common">Garden asparagus</name>
    <dbReference type="NCBI Taxonomy" id="4686"/>
    <lineage>
        <taxon>Eukaryota</taxon>
        <taxon>Viridiplantae</taxon>
        <taxon>Streptophyta</taxon>
        <taxon>Embryophyta</taxon>
        <taxon>Tracheophyta</taxon>
        <taxon>Spermatophyta</taxon>
        <taxon>Magnoliopsida</taxon>
        <taxon>Liliopsida</taxon>
        <taxon>Asparagales</taxon>
        <taxon>Asparagaceae</taxon>
        <taxon>Asparagoideae</taxon>
        <taxon>Asparagus</taxon>
    </lineage>
</organism>
<accession>A0A5P1EJ51</accession>
<name>A0A5P1EJ51_ASPOF</name>
<reference evidence="3" key="1">
    <citation type="journal article" date="2017" name="Nat. Commun.">
        <title>The asparagus genome sheds light on the origin and evolution of a young Y chromosome.</title>
        <authorList>
            <person name="Harkess A."/>
            <person name="Zhou J."/>
            <person name="Xu C."/>
            <person name="Bowers J.E."/>
            <person name="Van der Hulst R."/>
            <person name="Ayyampalayam S."/>
            <person name="Mercati F."/>
            <person name="Riccardi P."/>
            <person name="McKain M.R."/>
            <person name="Kakrana A."/>
            <person name="Tang H."/>
            <person name="Ray J."/>
            <person name="Groenendijk J."/>
            <person name="Arikit S."/>
            <person name="Mathioni S.M."/>
            <person name="Nakano M."/>
            <person name="Shan H."/>
            <person name="Telgmann-Rauber A."/>
            <person name="Kanno A."/>
            <person name="Yue Z."/>
            <person name="Chen H."/>
            <person name="Li W."/>
            <person name="Chen Y."/>
            <person name="Xu X."/>
            <person name="Zhang Y."/>
            <person name="Luo S."/>
            <person name="Chen H."/>
            <person name="Gao J."/>
            <person name="Mao Z."/>
            <person name="Pires J.C."/>
            <person name="Luo M."/>
            <person name="Kudrna D."/>
            <person name="Wing R.A."/>
            <person name="Meyers B.C."/>
            <person name="Yi K."/>
            <person name="Kong H."/>
            <person name="Lavrijsen P."/>
            <person name="Sunseri F."/>
            <person name="Falavigna A."/>
            <person name="Ye Y."/>
            <person name="Leebens-Mack J.H."/>
            <person name="Chen G."/>
        </authorList>
    </citation>
    <scope>NUCLEOTIDE SEQUENCE [LARGE SCALE GENOMIC DNA]</scope>
    <source>
        <strain evidence="3">cv. DH0086</strain>
    </source>
</reference>
<dbReference type="Gramene" id="ONK64100">
    <property type="protein sequence ID" value="ONK64100"/>
    <property type="gene ID" value="A4U43_C07F22080"/>
</dbReference>
<proteinExistence type="predicted"/>